<keyword evidence="2" id="KW-1185">Reference proteome</keyword>
<comment type="caution">
    <text evidence="1">The sequence shown here is derived from an EMBL/GenBank/DDBJ whole genome shotgun (WGS) entry which is preliminary data.</text>
</comment>
<sequence length="245" mass="26811">MAIDDQVISRGSGITIRTAAPRDVEKLNQLAERLIQYGDAVVLQKYPTFRKMPFPTPLQTITKMSQTKMLSLLSLIAPREAGELQRAQDLKAERIRVLASIRESQPSTSQAATQRHSLSNVYGGVKGKSTLQPVTSPLVVFPAIIPPALLWSLYPPRLQMLPAVAKTWKNMSTWVTYYLTIAILISQSTIAAFVRPVTPFLEVRASPVASRTRQGTIAANALLPAFRAGAAAAAAPGEVCYNWNR</sequence>
<name>A0A1D1VY37_RAMVA</name>
<evidence type="ECO:0000313" key="1">
    <source>
        <dbReference type="EMBL" id="GAV06325.1"/>
    </source>
</evidence>
<proteinExistence type="predicted"/>
<accession>A0A1D1VY37</accession>
<dbReference type="AlphaFoldDB" id="A0A1D1VY37"/>
<gene>
    <name evidence="1" type="primary">RvY_16338-1</name>
    <name evidence="1" type="synonym">RvY_16338.1</name>
    <name evidence="1" type="ORF">RvY_16338</name>
</gene>
<reference evidence="1 2" key="1">
    <citation type="journal article" date="2016" name="Nat. Commun.">
        <title>Extremotolerant tardigrade genome and improved radiotolerance of human cultured cells by tardigrade-unique protein.</title>
        <authorList>
            <person name="Hashimoto T."/>
            <person name="Horikawa D.D."/>
            <person name="Saito Y."/>
            <person name="Kuwahara H."/>
            <person name="Kozuka-Hata H."/>
            <person name="Shin-I T."/>
            <person name="Minakuchi Y."/>
            <person name="Ohishi K."/>
            <person name="Motoyama A."/>
            <person name="Aizu T."/>
            <person name="Enomoto A."/>
            <person name="Kondo K."/>
            <person name="Tanaka S."/>
            <person name="Hara Y."/>
            <person name="Koshikawa S."/>
            <person name="Sagara H."/>
            <person name="Miura T."/>
            <person name="Yokobori S."/>
            <person name="Miyagawa K."/>
            <person name="Suzuki Y."/>
            <person name="Kubo T."/>
            <person name="Oyama M."/>
            <person name="Kohara Y."/>
            <person name="Fujiyama A."/>
            <person name="Arakawa K."/>
            <person name="Katayama T."/>
            <person name="Toyoda A."/>
            <person name="Kunieda T."/>
        </authorList>
    </citation>
    <scope>NUCLEOTIDE SEQUENCE [LARGE SCALE GENOMIC DNA]</scope>
    <source>
        <strain evidence="1 2">YOKOZUNA-1</strain>
    </source>
</reference>
<evidence type="ECO:0000313" key="2">
    <source>
        <dbReference type="Proteomes" id="UP000186922"/>
    </source>
</evidence>
<protein>
    <submittedName>
        <fullName evidence="1">Uncharacterized protein</fullName>
    </submittedName>
</protein>
<dbReference type="EMBL" id="BDGG01000013">
    <property type="protein sequence ID" value="GAV06325.1"/>
    <property type="molecule type" value="Genomic_DNA"/>
</dbReference>
<dbReference type="Proteomes" id="UP000186922">
    <property type="component" value="Unassembled WGS sequence"/>
</dbReference>
<organism evidence="1 2">
    <name type="scientific">Ramazzottius varieornatus</name>
    <name type="common">Water bear</name>
    <name type="synonym">Tardigrade</name>
    <dbReference type="NCBI Taxonomy" id="947166"/>
    <lineage>
        <taxon>Eukaryota</taxon>
        <taxon>Metazoa</taxon>
        <taxon>Ecdysozoa</taxon>
        <taxon>Tardigrada</taxon>
        <taxon>Eutardigrada</taxon>
        <taxon>Parachela</taxon>
        <taxon>Hypsibioidea</taxon>
        <taxon>Ramazzottiidae</taxon>
        <taxon>Ramazzottius</taxon>
    </lineage>
</organism>